<evidence type="ECO:0000313" key="2">
    <source>
        <dbReference type="EMBL" id="RNJ25907.1"/>
    </source>
</evidence>
<dbReference type="Proteomes" id="UP000270581">
    <property type="component" value="Unassembled WGS sequence"/>
</dbReference>
<dbReference type="AlphaFoldDB" id="A0AAJ4R815"/>
<dbReference type="InterPro" id="IPR058278">
    <property type="entry name" value="DUF7972"/>
</dbReference>
<keyword evidence="1" id="KW-0472">Membrane</keyword>
<feature type="transmembrane region" description="Helical" evidence="1">
    <location>
        <begin position="31"/>
        <end position="48"/>
    </location>
</feature>
<comment type="caution">
    <text evidence="2">The sequence shown here is derived from an EMBL/GenBank/DDBJ whole genome shotgun (WGS) entry which is preliminary data.</text>
</comment>
<dbReference type="Pfam" id="PF25927">
    <property type="entry name" value="DUF7972"/>
    <property type="match status" value="1"/>
</dbReference>
<proteinExistence type="predicted"/>
<evidence type="ECO:0000313" key="3">
    <source>
        <dbReference type="Proteomes" id="UP000270581"/>
    </source>
</evidence>
<feature type="transmembrane region" description="Helical" evidence="1">
    <location>
        <begin position="255"/>
        <end position="275"/>
    </location>
</feature>
<keyword evidence="1" id="KW-0812">Transmembrane</keyword>
<feature type="transmembrane region" description="Helical" evidence="1">
    <location>
        <begin position="287"/>
        <end position="311"/>
    </location>
</feature>
<name>A0AAJ4R815_9EURY</name>
<keyword evidence="3" id="KW-1185">Reference proteome</keyword>
<reference evidence="2 3" key="1">
    <citation type="submission" date="2018-11" db="EMBL/GenBank/DDBJ databases">
        <title>Genome sequences of Natronomonas sp. CBA1133.</title>
        <authorList>
            <person name="Roh S.W."/>
            <person name="Cha I.-T."/>
        </authorList>
    </citation>
    <scope>NUCLEOTIDE SEQUENCE [LARGE SCALE GENOMIC DNA]</scope>
    <source>
        <strain evidence="2 3">CBA1133</strain>
    </source>
</reference>
<feature type="transmembrane region" description="Helical" evidence="1">
    <location>
        <begin position="68"/>
        <end position="86"/>
    </location>
</feature>
<organism evidence="2 3">
    <name type="scientific">Halosegnis longus</name>
    <dbReference type="NCBI Taxonomy" id="2216012"/>
    <lineage>
        <taxon>Archaea</taxon>
        <taxon>Methanobacteriati</taxon>
        <taxon>Methanobacteriota</taxon>
        <taxon>Stenosarchaea group</taxon>
        <taxon>Halobacteria</taxon>
        <taxon>Halobacteriales</taxon>
        <taxon>Natronomonadaceae</taxon>
        <taxon>Halosegnis</taxon>
    </lineage>
</organism>
<evidence type="ECO:0000256" key="1">
    <source>
        <dbReference type="SAM" id="Phobius"/>
    </source>
</evidence>
<sequence length="333" mass="36296">MDEENRPDDTLRERADEGKWRLWLVMNADRRVVAGVLLLLVFLTLLVAGEAYPGAEVTLRETDSVDTMFQGLLTATITGVTLVLTLNQLVLSQELGAVGDQRDRMDGAVTFHRDAADVLDTTVAPAQPAQFLGSFVRTAGEQAEALRQNAPDGEAGEAIESLTESIVGNADSVAEDLDGASFGEFDVVSAALDFNYSWKVYETQRIDAEFGDRLDEETSDQLDSLRRTLTLFGPAREHFKTLYFQWELTALSRTILTAAIPALVVSLFMVAYFNVATFEAAAFGVDGLVFVFALGATIGLVPFAILLSYVLRIATVTKHTLSIGPFILRGTDD</sequence>
<dbReference type="RefSeq" id="WP_075938191.1">
    <property type="nucleotide sequence ID" value="NZ_BDJH01000002.1"/>
</dbReference>
<accession>A0AAJ4R815</accession>
<protein>
    <submittedName>
        <fullName evidence="2">Uncharacterized protein</fullName>
    </submittedName>
</protein>
<keyword evidence="1" id="KW-1133">Transmembrane helix</keyword>
<dbReference type="EMBL" id="RJJC01000001">
    <property type="protein sequence ID" value="RNJ25907.1"/>
    <property type="molecule type" value="Genomic_DNA"/>
</dbReference>
<gene>
    <name evidence="2" type="ORF">Nmn1133_03875</name>
</gene>